<dbReference type="Proteomes" id="UP000030066">
    <property type="component" value="Chromosome"/>
</dbReference>
<proteinExistence type="predicted"/>
<dbReference type="EMBL" id="CP007711">
    <property type="protein sequence ID" value="AIV03907.1"/>
    <property type="molecule type" value="Genomic_DNA"/>
</dbReference>
<dbReference type="AlphaFoldDB" id="A0A097STK9"/>
<name>A0A097STK9_9BACT</name>
<protein>
    <submittedName>
        <fullName evidence="1">Uncharacterized protein</fullName>
    </submittedName>
</protein>
<evidence type="ECO:0000313" key="2">
    <source>
        <dbReference type="Proteomes" id="UP000030066"/>
    </source>
</evidence>
<organism evidence="1 2">
    <name type="scientific">Candidatus Malacoplasma girerdii</name>
    <dbReference type="NCBI Taxonomy" id="1318617"/>
    <lineage>
        <taxon>Bacteria</taxon>
        <taxon>Bacillati</taxon>
        <taxon>Mycoplasmatota</taxon>
        <taxon>Mycoplasmoidales</taxon>
        <taxon>Mycoplasmoidaceae</taxon>
        <taxon>Malacoplasma</taxon>
    </lineage>
</organism>
<gene>
    <name evidence="1" type="ORF">MGM1_5490</name>
</gene>
<dbReference type="HOGENOM" id="CLU_2786165_0_0_14"/>
<evidence type="ECO:0000313" key="1">
    <source>
        <dbReference type="EMBL" id="AIV03907.1"/>
    </source>
</evidence>
<dbReference type="KEGG" id="mgj:MGM1_5490"/>
<reference evidence="1 2" key="1">
    <citation type="journal article" date="2014" name="PLoS ONE">
        <title>An emerging Mycoplasma associated with trichomoniasis, vaginal infection and disease.</title>
        <authorList>
            <consortium name="Vaginal Microbiome Consortium"/>
            <person name="Fettweis J.M."/>
            <person name="Serrano M.G."/>
            <person name="Huang B."/>
            <person name="Brooks J.P."/>
            <person name="Glascock A.L."/>
            <person name="Sheth N.U."/>
            <person name="Strauss J.F.III."/>
            <person name="Jefferson K.K."/>
            <person name="Buck G.A."/>
        </authorList>
    </citation>
    <scope>NUCLEOTIDE SEQUENCE [LARGE SCALE GENOMIC DNA]</scope>
    <source>
        <strain evidence="1 2">VCU_M1</strain>
    </source>
</reference>
<keyword evidence="2" id="KW-1185">Reference proteome</keyword>
<accession>A0A097STK9</accession>
<sequence length="68" mass="7179">MLINLSQPLKALLAIPATAFSLTVSGIVISPCICPLSAGEINPSSLIFQEISLVVLFSTTKLLCVYVD</sequence>